<keyword evidence="1" id="KW-0812">Transmembrane</keyword>
<organism evidence="2 3">
    <name type="scientific">Maribacter orientalis</name>
    <dbReference type="NCBI Taxonomy" id="228957"/>
    <lineage>
        <taxon>Bacteria</taxon>
        <taxon>Pseudomonadati</taxon>
        <taxon>Bacteroidota</taxon>
        <taxon>Flavobacteriia</taxon>
        <taxon>Flavobacteriales</taxon>
        <taxon>Flavobacteriaceae</taxon>
        <taxon>Maribacter</taxon>
    </lineage>
</organism>
<evidence type="ECO:0000313" key="2">
    <source>
        <dbReference type="EMBL" id="SEL54990.1"/>
    </source>
</evidence>
<dbReference type="EMBL" id="FNZN01000004">
    <property type="protein sequence ID" value="SEL54990.1"/>
    <property type="molecule type" value="Genomic_DNA"/>
</dbReference>
<dbReference type="AlphaFoldDB" id="A0A1H7R417"/>
<proteinExistence type="predicted"/>
<accession>A0A1H7R417</accession>
<keyword evidence="1" id="KW-1133">Transmembrane helix</keyword>
<keyword evidence="1" id="KW-0472">Membrane</keyword>
<evidence type="ECO:0000313" key="3">
    <source>
        <dbReference type="Proteomes" id="UP000198990"/>
    </source>
</evidence>
<evidence type="ECO:0000256" key="1">
    <source>
        <dbReference type="SAM" id="Phobius"/>
    </source>
</evidence>
<reference evidence="3" key="1">
    <citation type="submission" date="2016-10" db="EMBL/GenBank/DDBJ databases">
        <authorList>
            <person name="Varghese N."/>
            <person name="Submissions S."/>
        </authorList>
    </citation>
    <scope>NUCLEOTIDE SEQUENCE [LARGE SCALE GENOMIC DNA]</scope>
    <source>
        <strain evidence="3">DSM 16471</strain>
    </source>
</reference>
<feature type="transmembrane region" description="Helical" evidence="1">
    <location>
        <begin position="20"/>
        <end position="43"/>
    </location>
</feature>
<protein>
    <submittedName>
        <fullName evidence="2">Uncharacterized protein</fullName>
    </submittedName>
</protein>
<name>A0A1H7R417_9FLAO</name>
<gene>
    <name evidence="2" type="ORF">SAMN04488008_104169</name>
</gene>
<dbReference type="STRING" id="228957.SAMN04488008_104169"/>
<keyword evidence="3" id="KW-1185">Reference proteome</keyword>
<sequence length="45" mass="4901">MIMEQQLSSGVKMLNGFLKLMIGCLILILISVPLAAIADWIGLIE</sequence>
<dbReference type="Proteomes" id="UP000198990">
    <property type="component" value="Unassembled WGS sequence"/>
</dbReference>